<keyword evidence="7" id="KW-0472">Membrane</keyword>
<comment type="function">
    <text evidence="6">Has immunoglobulin-binding and hemagglutination properties, and can bind to mannose. Essential for virulence. May be involved in LPS biosynthesis or polysaccharide transport.</text>
</comment>
<dbReference type="EMBL" id="JBHUFA010000004">
    <property type="protein sequence ID" value="MFD1696455.1"/>
    <property type="molecule type" value="Genomic_DNA"/>
</dbReference>
<comment type="similarity">
    <text evidence="2">Belongs to the BA14k family.</text>
</comment>
<protein>
    <recommendedName>
        <fullName evidence="3">Lectin-like protein BA14k</fullName>
    </recommendedName>
</protein>
<comment type="subcellular location">
    <subcellularLocation>
        <location evidence="1">Membrane</location>
        <topology evidence="1">Single-pass membrane protein</topology>
    </subcellularLocation>
</comment>
<reference evidence="9" key="1">
    <citation type="journal article" date="2019" name="Int. J. Syst. Evol. Microbiol.">
        <title>The Global Catalogue of Microorganisms (GCM) 10K type strain sequencing project: providing services to taxonomists for standard genome sequencing and annotation.</title>
        <authorList>
            <consortium name="The Broad Institute Genomics Platform"/>
            <consortium name="The Broad Institute Genome Sequencing Center for Infectious Disease"/>
            <person name="Wu L."/>
            <person name="Ma J."/>
        </authorList>
    </citation>
    <scope>NUCLEOTIDE SEQUENCE [LARGE SCALE GENOMIC DNA]</scope>
    <source>
        <strain evidence="9">JCM 3369</strain>
    </source>
</reference>
<evidence type="ECO:0000256" key="2">
    <source>
        <dbReference type="ARBA" id="ARBA00010270"/>
    </source>
</evidence>
<keyword evidence="9" id="KW-1185">Reference proteome</keyword>
<comment type="caution">
    <text evidence="8">The sequence shown here is derived from an EMBL/GenBank/DDBJ whole genome shotgun (WGS) entry which is preliminary data.</text>
</comment>
<evidence type="ECO:0000313" key="9">
    <source>
        <dbReference type="Proteomes" id="UP001597327"/>
    </source>
</evidence>
<evidence type="ECO:0000256" key="1">
    <source>
        <dbReference type="ARBA" id="ARBA00004167"/>
    </source>
</evidence>
<name>A0ABW4K1Q7_9HYPH</name>
<evidence type="ECO:0000313" key="8">
    <source>
        <dbReference type="EMBL" id="MFD1696455.1"/>
    </source>
</evidence>
<evidence type="ECO:0000256" key="3">
    <source>
        <dbReference type="ARBA" id="ARBA00020552"/>
    </source>
</evidence>
<evidence type="ECO:0000256" key="5">
    <source>
        <dbReference type="ARBA" id="ARBA00022734"/>
    </source>
</evidence>
<evidence type="ECO:0000256" key="7">
    <source>
        <dbReference type="SAM" id="Phobius"/>
    </source>
</evidence>
<keyword evidence="5" id="KW-0430">Lectin</keyword>
<keyword evidence="7" id="KW-1133">Transmembrane helix</keyword>
<dbReference type="RefSeq" id="WP_149892670.1">
    <property type="nucleotide sequence ID" value="NZ_JBHUFA010000004.1"/>
</dbReference>
<dbReference type="InterPro" id="IPR012413">
    <property type="entry name" value="BA14K"/>
</dbReference>
<dbReference type="Proteomes" id="UP001597327">
    <property type="component" value="Unassembled WGS sequence"/>
</dbReference>
<accession>A0ABW4K1Q7</accession>
<gene>
    <name evidence="8" type="ORF">ACFSC7_13080</name>
</gene>
<keyword evidence="7" id="KW-0812">Transmembrane</keyword>
<dbReference type="Pfam" id="PF07886">
    <property type="entry name" value="BA14K"/>
    <property type="match status" value="1"/>
</dbReference>
<evidence type="ECO:0000256" key="4">
    <source>
        <dbReference type="ARBA" id="ARBA00022475"/>
    </source>
</evidence>
<evidence type="ECO:0000256" key="6">
    <source>
        <dbReference type="ARBA" id="ARBA00025321"/>
    </source>
</evidence>
<organism evidence="8 9">
    <name type="scientific">Roseibium aestuarii</name>
    <dbReference type="NCBI Taxonomy" id="2600299"/>
    <lineage>
        <taxon>Bacteria</taxon>
        <taxon>Pseudomonadati</taxon>
        <taxon>Pseudomonadota</taxon>
        <taxon>Alphaproteobacteria</taxon>
        <taxon>Hyphomicrobiales</taxon>
        <taxon>Stappiaceae</taxon>
        <taxon>Roseibium</taxon>
    </lineage>
</organism>
<feature type="transmembrane region" description="Helical" evidence="7">
    <location>
        <begin position="55"/>
        <end position="73"/>
    </location>
</feature>
<keyword evidence="4" id="KW-1003">Cell membrane</keyword>
<proteinExistence type="inferred from homology"/>
<sequence length="144" mass="15533">MTFNSNSLLGKIIAVAMTGAVLLPMTSAAQADHRHGWRDHGHRHYEAPRRKGIDPGAAVAAGIIGLAAGALIVGSSNRGYAAPAPAPGYVRPGYAPVYGEPVYEAPGFQPWSPAWYRYCTSKYRSFNPNTGTYTTYNGEQRFCQ</sequence>